<gene>
    <name evidence="1" type="ORF">CR205_11615</name>
</gene>
<sequence>MHGINKSGQEVAYARFSMWNHNSTILYNVLDASQYHAGVSGCGERTTFSRREIERAMSAFINLDKNDIPSRSDFLNWDQQQVSDFLENCLKSARKEGSVDVYFG</sequence>
<accession>A0A2W0H796</accession>
<evidence type="ECO:0000313" key="1">
    <source>
        <dbReference type="EMBL" id="PYZ96987.1"/>
    </source>
</evidence>
<dbReference type="EMBL" id="PDOF01000002">
    <property type="protein sequence ID" value="PYZ96987.1"/>
    <property type="molecule type" value="Genomic_DNA"/>
</dbReference>
<keyword evidence="2" id="KW-1185">Reference proteome</keyword>
<reference evidence="1 2" key="1">
    <citation type="submission" date="2017-10" db="EMBL/GenBank/DDBJ databases">
        <title>Bacillus sp. nov., a halophilic bacterium isolated from a Yangshapao Lake.</title>
        <authorList>
            <person name="Wang H."/>
        </authorList>
    </citation>
    <scope>NUCLEOTIDE SEQUENCE [LARGE SCALE GENOMIC DNA]</scope>
    <source>
        <strain evidence="1 2">YSP-3</strain>
    </source>
</reference>
<organism evidence="1 2">
    <name type="scientific">Alteribacter lacisalsi</name>
    <dbReference type="NCBI Taxonomy" id="2045244"/>
    <lineage>
        <taxon>Bacteria</taxon>
        <taxon>Bacillati</taxon>
        <taxon>Bacillota</taxon>
        <taxon>Bacilli</taxon>
        <taxon>Bacillales</taxon>
        <taxon>Bacillaceae</taxon>
        <taxon>Alteribacter</taxon>
    </lineage>
</organism>
<proteinExistence type="predicted"/>
<evidence type="ECO:0000313" key="2">
    <source>
        <dbReference type="Proteomes" id="UP000248066"/>
    </source>
</evidence>
<dbReference type="OrthoDB" id="2933757at2"/>
<protein>
    <submittedName>
        <fullName evidence="1">Uncharacterized protein</fullName>
    </submittedName>
</protein>
<dbReference type="Proteomes" id="UP000248066">
    <property type="component" value="Unassembled WGS sequence"/>
</dbReference>
<name>A0A2W0H796_9BACI</name>
<dbReference type="AlphaFoldDB" id="A0A2W0H796"/>
<comment type="caution">
    <text evidence="1">The sequence shown here is derived from an EMBL/GenBank/DDBJ whole genome shotgun (WGS) entry which is preliminary data.</text>
</comment>